<evidence type="ECO:0000256" key="6">
    <source>
        <dbReference type="ARBA" id="ARBA00023242"/>
    </source>
</evidence>
<evidence type="ECO:0000256" key="4">
    <source>
        <dbReference type="ARBA" id="ARBA00023125"/>
    </source>
</evidence>
<feature type="region of interest" description="Disordered" evidence="7">
    <location>
        <begin position="122"/>
        <end position="157"/>
    </location>
</feature>
<dbReference type="InterPro" id="IPR036864">
    <property type="entry name" value="Zn2-C6_fun-type_DNA-bd_sf"/>
</dbReference>
<dbReference type="InterPro" id="IPR007219">
    <property type="entry name" value="XnlR_reg_dom"/>
</dbReference>
<dbReference type="GO" id="GO:0000981">
    <property type="term" value="F:DNA-binding transcription factor activity, RNA polymerase II-specific"/>
    <property type="evidence" value="ECO:0007669"/>
    <property type="project" value="InterPro"/>
</dbReference>
<keyword evidence="10" id="KW-1185">Reference proteome</keyword>
<evidence type="ECO:0000256" key="2">
    <source>
        <dbReference type="ARBA" id="ARBA00022833"/>
    </source>
</evidence>
<proteinExistence type="predicted"/>
<dbReference type="CDD" id="cd12148">
    <property type="entry name" value="fungal_TF_MHR"/>
    <property type="match status" value="1"/>
</dbReference>
<keyword evidence="6" id="KW-0539">Nucleus</keyword>
<feature type="domain" description="Zn(2)-C6 fungal-type" evidence="8">
    <location>
        <begin position="28"/>
        <end position="59"/>
    </location>
</feature>
<dbReference type="Pfam" id="PF04082">
    <property type="entry name" value="Fungal_trans"/>
    <property type="match status" value="1"/>
</dbReference>
<dbReference type="PROSITE" id="PS50048">
    <property type="entry name" value="ZN2_CY6_FUNGAL_2"/>
    <property type="match status" value="1"/>
</dbReference>
<evidence type="ECO:0000256" key="5">
    <source>
        <dbReference type="ARBA" id="ARBA00023163"/>
    </source>
</evidence>
<dbReference type="InterPro" id="IPR001138">
    <property type="entry name" value="Zn2Cys6_DnaBD"/>
</dbReference>
<organism evidence="9 10">
    <name type="scientific">Aspergillus nanangensis</name>
    <dbReference type="NCBI Taxonomy" id="2582783"/>
    <lineage>
        <taxon>Eukaryota</taxon>
        <taxon>Fungi</taxon>
        <taxon>Dikarya</taxon>
        <taxon>Ascomycota</taxon>
        <taxon>Pezizomycotina</taxon>
        <taxon>Eurotiomycetes</taxon>
        <taxon>Eurotiomycetidae</taxon>
        <taxon>Eurotiales</taxon>
        <taxon>Aspergillaceae</taxon>
        <taxon>Aspergillus</taxon>
        <taxon>Aspergillus subgen. Circumdati</taxon>
    </lineage>
</organism>
<comment type="caution">
    <text evidence="9">The sequence shown here is derived from an EMBL/GenBank/DDBJ whole genome shotgun (WGS) entry which is preliminary data.</text>
</comment>
<reference evidence="9" key="1">
    <citation type="journal article" date="2019" name="Beilstein J. Org. Chem.">
        <title>Nanangenines: drimane sesquiterpenoids as the dominant metabolite cohort of a novel Australian fungus, Aspergillus nanangensis.</title>
        <authorList>
            <person name="Lacey H.J."/>
            <person name="Gilchrist C.L.M."/>
            <person name="Crombie A."/>
            <person name="Kalaitzis J.A."/>
            <person name="Vuong D."/>
            <person name="Rutledge P.J."/>
            <person name="Turner P."/>
            <person name="Pitt J.I."/>
            <person name="Lacey E."/>
            <person name="Chooi Y.H."/>
            <person name="Piggott A.M."/>
        </authorList>
    </citation>
    <scope>NUCLEOTIDE SEQUENCE</scope>
    <source>
        <strain evidence="9">MST-FP2251</strain>
    </source>
</reference>
<dbReference type="Gene3D" id="4.10.240.10">
    <property type="entry name" value="Zn(2)-C6 fungal-type DNA-binding domain"/>
    <property type="match status" value="1"/>
</dbReference>
<dbReference type="GO" id="GO:0006351">
    <property type="term" value="P:DNA-templated transcription"/>
    <property type="evidence" value="ECO:0007669"/>
    <property type="project" value="InterPro"/>
</dbReference>
<evidence type="ECO:0000313" key="10">
    <source>
        <dbReference type="Proteomes" id="UP001194746"/>
    </source>
</evidence>
<keyword evidence="5" id="KW-0804">Transcription</keyword>
<dbReference type="Proteomes" id="UP001194746">
    <property type="component" value="Unassembled WGS sequence"/>
</dbReference>
<evidence type="ECO:0000313" key="9">
    <source>
        <dbReference type="EMBL" id="KAF9891373.1"/>
    </source>
</evidence>
<dbReference type="AlphaFoldDB" id="A0AAD4GXB1"/>
<feature type="compositionally biased region" description="Low complexity" evidence="7">
    <location>
        <begin position="122"/>
        <end position="145"/>
    </location>
</feature>
<dbReference type="Pfam" id="PF00172">
    <property type="entry name" value="Zn_clus"/>
    <property type="match status" value="1"/>
</dbReference>
<reference evidence="9" key="2">
    <citation type="submission" date="2020-02" db="EMBL/GenBank/DDBJ databases">
        <authorList>
            <person name="Gilchrist C.L.M."/>
            <person name="Chooi Y.-H."/>
        </authorList>
    </citation>
    <scope>NUCLEOTIDE SEQUENCE</scope>
    <source>
        <strain evidence="9">MST-FP2251</strain>
    </source>
</reference>
<evidence type="ECO:0000256" key="3">
    <source>
        <dbReference type="ARBA" id="ARBA00023015"/>
    </source>
</evidence>
<dbReference type="SUPFAM" id="SSF57701">
    <property type="entry name" value="Zn2/Cys6 DNA-binding domain"/>
    <property type="match status" value="1"/>
</dbReference>
<dbReference type="EMBL" id="VCAU01000019">
    <property type="protein sequence ID" value="KAF9891373.1"/>
    <property type="molecule type" value="Genomic_DNA"/>
</dbReference>
<dbReference type="PANTHER" id="PTHR47171:SF1">
    <property type="entry name" value="ZN(II)2CYS6 TRANSCRIPTION FACTOR (EUROFUNG)"/>
    <property type="match status" value="1"/>
</dbReference>
<evidence type="ECO:0000256" key="1">
    <source>
        <dbReference type="ARBA" id="ARBA00022723"/>
    </source>
</evidence>
<dbReference type="GO" id="GO:0003677">
    <property type="term" value="F:DNA binding"/>
    <property type="evidence" value="ECO:0007669"/>
    <property type="project" value="UniProtKB-KW"/>
</dbReference>
<dbReference type="GO" id="GO:0009893">
    <property type="term" value="P:positive regulation of metabolic process"/>
    <property type="evidence" value="ECO:0007669"/>
    <property type="project" value="UniProtKB-ARBA"/>
</dbReference>
<keyword evidence="4" id="KW-0238">DNA-binding</keyword>
<gene>
    <name evidence="9" type="ORF">FE257_004229</name>
</gene>
<feature type="compositionally biased region" description="Polar residues" evidence="7">
    <location>
        <begin position="79"/>
        <end position="92"/>
    </location>
</feature>
<name>A0AAD4GXB1_ASPNN</name>
<protein>
    <recommendedName>
        <fullName evidence="8">Zn(2)-C6 fungal-type domain-containing protein</fullName>
    </recommendedName>
</protein>
<keyword evidence="1" id="KW-0479">Metal-binding</keyword>
<evidence type="ECO:0000259" key="8">
    <source>
        <dbReference type="PROSITE" id="PS50048"/>
    </source>
</evidence>
<dbReference type="InterPro" id="IPR052073">
    <property type="entry name" value="Amide_Lactam_Regulators"/>
</dbReference>
<dbReference type="PANTHER" id="PTHR47171">
    <property type="entry name" value="FARA-RELATED"/>
    <property type="match status" value="1"/>
</dbReference>
<feature type="region of interest" description="Disordered" evidence="7">
    <location>
        <begin position="75"/>
        <end position="107"/>
    </location>
</feature>
<keyword evidence="2" id="KW-0862">Zinc</keyword>
<accession>A0AAD4GXB1</accession>
<dbReference type="GO" id="GO:0008270">
    <property type="term" value="F:zinc ion binding"/>
    <property type="evidence" value="ECO:0007669"/>
    <property type="project" value="InterPro"/>
</dbReference>
<dbReference type="SMART" id="SM00066">
    <property type="entry name" value="GAL4"/>
    <property type="match status" value="1"/>
</dbReference>
<keyword evidence="3" id="KW-0805">Transcription regulation</keyword>
<evidence type="ECO:0000256" key="7">
    <source>
        <dbReference type="SAM" id="MobiDB-lite"/>
    </source>
</evidence>
<sequence length="754" mass="83676">MADSTGSLDNASISNNTSSTPLRRARVACKACNTRRVRCDAADGQPCWHCRIRQTPCELIESRRGKYVRKTPRLPRGTTRVSQQSREITTTSDGHRISPETEVAPPCQDADAFPRRILPRQAAQYQTPTTPTPTTTTPTAQGQQPEEAEPRTTIPGDSSGVSYVVEVVYTSRGGIPRPLKVHYPIPASIADPTAPSSSHGSSRVEEPVSLQEALTMPPPSVADKLIHTFFSIIHPAYPVLDRSDFSTKYRQGKASPMVLHAIFLLAFTIGSESLVHEAGYSDRATARRTHFLRAKALYDADYDEDRLNVAVTLLLLGFWWTSPEGQKNNCYWVACAVTVAQISGMHRSTVSSVVHPRVKSLRKRIWWSIYVMLFRPSGRLMFRDTKTAQVRDRHTSAAFGRPCRIRDEDCDVEPLTREDFCFDQDYDTRLIPAQEEFHVSYAMEMARLATILGDILVGEFSPRREPNDKFQTDALVARLMQWESTLPESLRRTPPDGSLGASFWANMLHFAYQNNYILLFRPKTIDSMSPVEAERDTRARLAADSITRMAEDLLATGGIHSTHVHLVPALFGALSIHTLVICRKDPIHQQLAENKARQCILALSVLAKSWPVKIWIAKAHVNLMRRLTGQGGSSSGSIVDVSARISSTGSNIAAAEVVEMPRLHRAVSPRGVVFGEGTQLVPPHQEHERASRVDTRVHFPTPDHVPQAADQFVYDSLTAGYLDNIFDIDMFLRSGLGTPAGANVEPNEQDGSGL</sequence>
<feature type="region of interest" description="Disordered" evidence="7">
    <location>
        <begin position="1"/>
        <end position="20"/>
    </location>
</feature>